<proteinExistence type="predicted"/>
<dbReference type="EMBL" id="GBRH01198856">
    <property type="protein sequence ID" value="JAD99039.1"/>
    <property type="molecule type" value="Transcribed_RNA"/>
</dbReference>
<name>A0A0A9EE51_ARUDO</name>
<sequence>MGPACSDPLVSIHKATLGAISEVFRRLPDERVTKEWL</sequence>
<reference evidence="1" key="2">
    <citation type="journal article" date="2015" name="Data Brief">
        <title>Shoot transcriptome of the giant reed, Arundo donax.</title>
        <authorList>
            <person name="Barrero R.A."/>
            <person name="Guerrero F.D."/>
            <person name="Moolhuijzen P."/>
            <person name="Goolsby J.A."/>
            <person name="Tidwell J."/>
            <person name="Bellgard S.E."/>
            <person name="Bellgard M.I."/>
        </authorList>
    </citation>
    <scope>NUCLEOTIDE SEQUENCE</scope>
    <source>
        <tissue evidence="1">Shoot tissue taken approximately 20 cm above the soil surface</tissue>
    </source>
</reference>
<evidence type="ECO:0000313" key="1">
    <source>
        <dbReference type="EMBL" id="JAD99039.1"/>
    </source>
</evidence>
<organism evidence="1">
    <name type="scientific">Arundo donax</name>
    <name type="common">Giant reed</name>
    <name type="synonym">Donax arundinaceus</name>
    <dbReference type="NCBI Taxonomy" id="35708"/>
    <lineage>
        <taxon>Eukaryota</taxon>
        <taxon>Viridiplantae</taxon>
        <taxon>Streptophyta</taxon>
        <taxon>Embryophyta</taxon>
        <taxon>Tracheophyta</taxon>
        <taxon>Spermatophyta</taxon>
        <taxon>Magnoliopsida</taxon>
        <taxon>Liliopsida</taxon>
        <taxon>Poales</taxon>
        <taxon>Poaceae</taxon>
        <taxon>PACMAD clade</taxon>
        <taxon>Arundinoideae</taxon>
        <taxon>Arundineae</taxon>
        <taxon>Arundo</taxon>
    </lineage>
</organism>
<reference evidence="1" key="1">
    <citation type="submission" date="2014-09" db="EMBL/GenBank/DDBJ databases">
        <authorList>
            <person name="Magalhaes I.L.F."/>
            <person name="Oliveira U."/>
            <person name="Santos F.R."/>
            <person name="Vidigal T.H.D.A."/>
            <person name="Brescovit A.D."/>
            <person name="Santos A.J."/>
        </authorList>
    </citation>
    <scope>NUCLEOTIDE SEQUENCE</scope>
    <source>
        <tissue evidence="1">Shoot tissue taken approximately 20 cm above the soil surface</tissue>
    </source>
</reference>
<accession>A0A0A9EE51</accession>
<protein>
    <submittedName>
        <fullName evidence="1">Uncharacterized protein</fullName>
    </submittedName>
</protein>
<dbReference type="AlphaFoldDB" id="A0A0A9EE51"/>